<dbReference type="OMA" id="GIEMRNM"/>
<name>A0A8T2VCR6_CERRI</name>
<reference evidence="9" key="1">
    <citation type="submission" date="2021-08" db="EMBL/GenBank/DDBJ databases">
        <title>WGS assembly of Ceratopteris richardii.</title>
        <authorList>
            <person name="Marchant D.B."/>
            <person name="Chen G."/>
            <person name="Jenkins J."/>
            <person name="Shu S."/>
            <person name="Leebens-Mack J."/>
            <person name="Grimwood J."/>
            <person name="Schmutz J."/>
            <person name="Soltis P."/>
            <person name="Soltis D."/>
            <person name="Chen Z.-H."/>
        </authorList>
    </citation>
    <scope>NUCLEOTIDE SEQUENCE</scope>
    <source>
        <strain evidence="9">Whitten #5841</strain>
        <tissue evidence="9">Leaf</tissue>
    </source>
</reference>
<keyword evidence="6" id="KW-0472">Membrane</keyword>
<evidence type="ECO:0000259" key="8">
    <source>
        <dbReference type="PROSITE" id="PS51352"/>
    </source>
</evidence>
<keyword evidence="6" id="KW-0812">Transmembrane</keyword>
<keyword evidence="10" id="KW-1185">Reference proteome</keyword>
<organism evidence="9 10">
    <name type="scientific">Ceratopteris richardii</name>
    <name type="common">Triangle waterfern</name>
    <dbReference type="NCBI Taxonomy" id="49495"/>
    <lineage>
        <taxon>Eukaryota</taxon>
        <taxon>Viridiplantae</taxon>
        <taxon>Streptophyta</taxon>
        <taxon>Embryophyta</taxon>
        <taxon>Tracheophyta</taxon>
        <taxon>Polypodiopsida</taxon>
        <taxon>Polypodiidae</taxon>
        <taxon>Polypodiales</taxon>
        <taxon>Pteridineae</taxon>
        <taxon>Pteridaceae</taxon>
        <taxon>Parkerioideae</taxon>
        <taxon>Ceratopteris</taxon>
    </lineage>
</organism>
<dbReference type="PANTHER" id="PTHR18929">
    <property type="entry name" value="PROTEIN DISULFIDE ISOMERASE"/>
    <property type="match status" value="1"/>
</dbReference>
<evidence type="ECO:0000256" key="3">
    <source>
        <dbReference type="ARBA" id="ARBA00023157"/>
    </source>
</evidence>
<gene>
    <name evidence="9" type="ORF">KP509_02G094300</name>
</gene>
<dbReference type="GO" id="GO:0003756">
    <property type="term" value="F:protein disulfide isomerase activity"/>
    <property type="evidence" value="ECO:0007669"/>
    <property type="project" value="TreeGrafter"/>
</dbReference>
<sequence>MGSMRGSIFVLFFVSLTRITAEEEGKGRVIELTDATFDAAIAKHDYIFVDFYAPWCFHCKKLSPELDVAAPVLAERLPPIVIAKLNADKYTKIASRFDVRGFPTLKFFIHGYPVDYKGPRKAGSLSSHLDKLASPEIKVLEAENELYDFLKSVDNTFPLFICFGVPTVVIADIAKEFKNKAWFLVLERFTVKTMENFDFDKSPTIVALRRDQGEQETFYGPFEGDDITLFVKQNLLPRVNLLTPESLRSLREDSRPIALGVLDDGQSEKSKSFIRQLKAAAPANRGFIFAYVDKHEWPSFVDSLNIDVKKGIPAFIVWDGDSTYFMSAENYDFGGENSESYITFFLQEYKEGKVKKLSMKGPSFTDFLWSLIGIRSVYILVVITAVIFLVQGKLNSDSSDFQKKQLEDEGHDNDHEPLRSGESHAAGESSYDSYNGPVKQD</sequence>
<dbReference type="PRINTS" id="PR00421">
    <property type="entry name" value="THIOREDOXIN"/>
</dbReference>
<dbReference type="Pfam" id="PF00085">
    <property type="entry name" value="Thioredoxin"/>
    <property type="match status" value="1"/>
</dbReference>
<accession>A0A8T2VCR6</accession>
<comment type="similarity">
    <text evidence="1">Belongs to the protein disulfide isomerase family.</text>
</comment>
<feature type="signal peptide" evidence="7">
    <location>
        <begin position="1"/>
        <end position="21"/>
    </location>
</feature>
<dbReference type="OrthoDB" id="74910at2759"/>
<feature type="chain" id="PRO_5035901758" description="Thioredoxin domain-containing protein" evidence="7">
    <location>
        <begin position="22"/>
        <end position="441"/>
    </location>
</feature>
<feature type="transmembrane region" description="Helical" evidence="6">
    <location>
        <begin position="367"/>
        <end position="390"/>
    </location>
</feature>
<dbReference type="AlphaFoldDB" id="A0A8T2VCR6"/>
<keyword evidence="4" id="KW-0676">Redox-active center</keyword>
<dbReference type="PROSITE" id="PS51352">
    <property type="entry name" value="THIOREDOXIN_2"/>
    <property type="match status" value="1"/>
</dbReference>
<dbReference type="Gene3D" id="3.40.30.10">
    <property type="entry name" value="Glutaredoxin"/>
    <property type="match status" value="3"/>
</dbReference>
<feature type="domain" description="Thioredoxin" evidence="8">
    <location>
        <begin position="10"/>
        <end position="134"/>
    </location>
</feature>
<keyword evidence="2 7" id="KW-0732">Signal</keyword>
<comment type="caution">
    <text evidence="9">The sequence shown here is derived from an EMBL/GenBank/DDBJ whole genome shotgun (WGS) entry which is preliminary data.</text>
</comment>
<evidence type="ECO:0000256" key="6">
    <source>
        <dbReference type="SAM" id="Phobius"/>
    </source>
</evidence>
<dbReference type="SUPFAM" id="SSF52833">
    <property type="entry name" value="Thioredoxin-like"/>
    <property type="match status" value="3"/>
</dbReference>
<dbReference type="CDD" id="cd02961">
    <property type="entry name" value="PDI_a_family"/>
    <property type="match status" value="1"/>
</dbReference>
<protein>
    <recommendedName>
        <fullName evidence="8">Thioredoxin domain-containing protein</fullName>
    </recommendedName>
</protein>
<evidence type="ECO:0000256" key="5">
    <source>
        <dbReference type="SAM" id="MobiDB-lite"/>
    </source>
</evidence>
<evidence type="ECO:0000256" key="2">
    <source>
        <dbReference type="ARBA" id="ARBA00022729"/>
    </source>
</evidence>
<feature type="region of interest" description="Disordered" evidence="5">
    <location>
        <begin position="401"/>
        <end position="441"/>
    </location>
</feature>
<dbReference type="PANTHER" id="PTHR18929:SF218">
    <property type="entry name" value="PROTEIN DISULFIDE-ISOMERASE 5-2"/>
    <property type="match status" value="1"/>
</dbReference>
<evidence type="ECO:0000313" key="10">
    <source>
        <dbReference type="Proteomes" id="UP000825935"/>
    </source>
</evidence>
<evidence type="ECO:0000256" key="7">
    <source>
        <dbReference type="SAM" id="SignalP"/>
    </source>
</evidence>
<dbReference type="InterPro" id="IPR036249">
    <property type="entry name" value="Thioredoxin-like_sf"/>
</dbReference>
<proteinExistence type="inferred from homology"/>
<dbReference type="Proteomes" id="UP000825935">
    <property type="component" value="Chromosome 2"/>
</dbReference>
<dbReference type="GO" id="GO:0034976">
    <property type="term" value="P:response to endoplasmic reticulum stress"/>
    <property type="evidence" value="ECO:0007669"/>
    <property type="project" value="TreeGrafter"/>
</dbReference>
<keyword evidence="6" id="KW-1133">Transmembrane helix</keyword>
<dbReference type="EMBL" id="CM035407">
    <property type="protein sequence ID" value="KAH7444858.1"/>
    <property type="molecule type" value="Genomic_DNA"/>
</dbReference>
<dbReference type="Pfam" id="PF13848">
    <property type="entry name" value="Thioredoxin_6"/>
    <property type="match status" value="1"/>
</dbReference>
<feature type="compositionally biased region" description="Basic and acidic residues" evidence="5">
    <location>
        <begin position="401"/>
        <end position="422"/>
    </location>
</feature>
<evidence type="ECO:0000256" key="4">
    <source>
        <dbReference type="ARBA" id="ARBA00023284"/>
    </source>
</evidence>
<dbReference type="FunFam" id="3.40.30.10:FF:000107">
    <property type="entry name" value="Protein disulfide-isomerase 5-2"/>
    <property type="match status" value="1"/>
</dbReference>
<evidence type="ECO:0000313" key="9">
    <source>
        <dbReference type="EMBL" id="KAH7444858.1"/>
    </source>
</evidence>
<keyword evidence="3" id="KW-1015">Disulfide bond</keyword>
<evidence type="ECO:0000256" key="1">
    <source>
        <dbReference type="ARBA" id="ARBA00006347"/>
    </source>
</evidence>
<dbReference type="GO" id="GO:0005783">
    <property type="term" value="C:endoplasmic reticulum"/>
    <property type="evidence" value="ECO:0007669"/>
    <property type="project" value="TreeGrafter"/>
</dbReference>
<dbReference type="GO" id="GO:0006457">
    <property type="term" value="P:protein folding"/>
    <property type="evidence" value="ECO:0007669"/>
    <property type="project" value="TreeGrafter"/>
</dbReference>
<dbReference type="InterPro" id="IPR013766">
    <property type="entry name" value="Thioredoxin_domain"/>
</dbReference>